<reference evidence="2" key="1">
    <citation type="journal article" date="2023" name="Mol. Phylogenet. Evol.">
        <title>Genome-scale phylogeny and comparative genomics of the fungal order Sordariales.</title>
        <authorList>
            <person name="Hensen N."/>
            <person name="Bonometti L."/>
            <person name="Westerberg I."/>
            <person name="Brannstrom I.O."/>
            <person name="Guillou S."/>
            <person name="Cros-Aarteil S."/>
            <person name="Calhoun S."/>
            <person name="Haridas S."/>
            <person name="Kuo A."/>
            <person name="Mondo S."/>
            <person name="Pangilinan J."/>
            <person name="Riley R."/>
            <person name="LaButti K."/>
            <person name="Andreopoulos B."/>
            <person name="Lipzen A."/>
            <person name="Chen C."/>
            <person name="Yan M."/>
            <person name="Daum C."/>
            <person name="Ng V."/>
            <person name="Clum A."/>
            <person name="Steindorff A."/>
            <person name="Ohm R.A."/>
            <person name="Martin F."/>
            <person name="Silar P."/>
            <person name="Natvig D.O."/>
            <person name="Lalanne C."/>
            <person name="Gautier V."/>
            <person name="Ament-Velasquez S.L."/>
            <person name="Kruys A."/>
            <person name="Hutchinson M.I."/>
            <person name="Powell A.J."/>
            <person name="Barry K."/>
            <person name="Miller A.N."/>
            <person name="Grigoriev I.V."/>
            <person name="Debuchy R."/>
            <person name="Gladieux P."/>
            <person name="Hiltunen Thoren M."/>
            <person name="Johannesson H."/>
        </authorList>
    </citation>
    <scope>NUCLEOTIDE SEQUENCE</scope>
    <source>
        <strain evidence="2">CBS 560.94</strain>
    </source>
</reference>
<accession>A0AAE0J1G0</accession>
<name>A0AAE0J1G0_9PEZI</name>
<protein>
    <submittedName>
        <fullName evidence="2">Uncharacterized protein</fullName>
    </submittedName>
</protein>
<dbReference type="Proteomes" id="UP001278500">
    <property type="component" value="Unassembled WGS sequence"/>
</dbReference>
<feature type="compositionally biased region" description="Basic and acidic residues" evidence="1">
    <location>
        <begin position="76"/>
        <end position="88"/>
    </location>
</feature>
<comment type="caution">
    <text evidence="2">The sequence shown here is derived from an EMBL/GenBank/DDBJ whole genome shotgun (WGS) entry which is preliminary data.</text>
</comment>
<evidence type="ECO:0000313" key="3">
    <source>
        <dbReference type="Proteomes" id="UP001278500"/>
    </source>
</evidence>
<dbReference type="EMBL" id="JAUEPP010000011">
    <property type="protein sequence ID" value="KAK3334401.1"/>
    <property type="molecule type" value="Genomic_DNA"/>
</dbReference>
<evidence type="ECO:0000313" key="2">
    <source>
        <dbReference type="EMBL" id="KAK3334401.1"/>
    </source>
</evidence>
<sequence>MIEEGSETDLLGVGSGIGLERDLGSGFSGYHSGLEIGSFELTCIRTAECIQEKTAIGTSLNRRKKKEPGKKNQTVMEERAEVQKAKEGLSRRELNPGLERIELMFKLDKLTY</sequence>
<evidence type="ECO:0000256" key="1">
    <source>
        <dbReference type="SAM" id="MobiDB-lite"/>
    </source>
</evidence>
<proteinExistence type="predicted"/>
<dbReference type="GeneID" id="87868612"/>
<feature type="region of interest" description="Disordered" evidence="1">
    <location>
        <begin position="58"/>
        <end position="88"/>
    </location>
</feature>
<gene>
    <name evidence="2" type="ORF">B0H65DRAFT_82270</name>
</gene>
<dbReference type="AlphaFoldDB" id="A0AAE0J1G0"/>
<organism evidence="2 3">
    <name type="scientific">Neurospora tetraspora</name>
    <dbReference type="NCBI Taxonomy" id="94610"/>
    <lineage>
        <taxon>Eukaryota</taxon>
        <taxon>Fungi</taxon>
        <taxon>Dikarya</taxon>
        <taxon>Ascomycota</taxon>
        <taxon>Pezizomycotina</taxon>
        <taxon>Sordariomycetes</taxon>
        <taxon>Sordariomycetidae</taxon>
        <taxon>Sordariales</taxon>
        <taxon>Sordariaceae</taxon>
        <taxon>Neurospora</taxon>
    </lineage>
</organism>
<keyword evidence="3" id="KW-1185">Reference proteome</keyword>
<reference evidence="2" key="2">
    <citation type="submission" date="2023-06" db="EMBL/GenBank/DDBJ databases">
        <authorList>
            <consortium name="Lawrence Berkeley National Laboratory"/>
            <person name="Haridas S."/>
            <person name="Hensen N."/>
            <person name="Bonometti L."/>
            <person name="Westerberg I."/>
            <person name="Brannstrom I.O."/>
            <person name="Guillou S."/>
            <person name="Cros-Aarteil S."/>
            <person name="Calhoun S."/>
            <person name="Kuo A."/>
            <person name="Mondo S."/>
            <person name="Pangilinan J."/>
            <person name="Riley R."/>
            <person name="Labutti K."/>
            <person name="Andreopoulos B."/>
            <person name="Lipzen A."/>
            <person name="Chen C."/>
            <person name="Yanf M."/>
            <person name="Daum C."/>
            <person name="Ng V."/>
            <person name="Clum A."/>
            <person name="Steindorff A."/>
            <person name="Ohm R."/>
            <person name="Martin F."/>
            <person name="Silar P."/>
            <person name="Natvig D."/>
            <person name="Lalanne C."/>
            <person name="Gautier V."/>
            <person name="Ament-Velasquez S.L."/>
            <person name="Kruys A."/>
            <person name="Hutchinson M.I."/>
            <person name="Powell A.J."/>
            <person name="Barry K."/>
            <person name="Miller A.N."/>
            <person name="Grigoriev I.V."/>
            <person name="Debuchy R."/>
            <person name="Gladieux P."/>
            <person name="Thoren M.H."/>
            <person name="Johannesson H."/>
        </authorList>
    </citation>
    <scope>NUCLEOTIDE SEQUENCE</scope>
    <source>
        <strain evidence="2">CBS 560.94</strain>
    </source>
</reference>
<dbReference type="RefSeq" id="XP_062676567.1">
    <property type="nucleotide sequence ID" value="XM_062831458.1"/>
</dbReference>